<protein>
    <submittedName>
        <fullName evidence="2">Peptidase S24</fullName>
    </submittedName>
</protein>
<dbReference type="OrthoDB" id="9802364at2"/>
<name>A0A246HN21_STEMA</name>
<feature type="domain" description="Peptidase S24/S26A/S26B/S26C" evidence="1">
    <location>
        <begin position="31"/>
        <end position="144"/>
    </location>
</feature>
<evidence type="ECO:0000313" key="3">
    <source>
        <dbReference type="Proteomes" id="UP000198157"/>
    </source>
</evidence>
<dbReference type="InterPro" id="IPR039418">
    <property type="entry name" value="LexA-like"/>
</dbReference>
<dbReference type="InterPro" id="IPR050077">
    <property type="entry name" value="LexA_repressor"/>
</dbReference>
<dbReference type="Pfam" id="PF00717">
    <property type="entry name" value="Peptidase_S24"/>
    <property type="match status" value="1"/>
</dbReference>
<dbReference type="Proteomes" id="UP000198157">
    <property type="component" value="Unassembled WGS sequence"/>
</dbReference>
<dbReference type="SUPFAM" id="SSF51306">
    <property type="entry name" value="LexA/Signal peptidase"/>
    <property type="match status" value="1"/>
</dbReference>
<organism evidence="2 3">
    <name type="scientific">Stenotrophomonas maltophilia</name>
    <name type="common">Pseudomonas maltophilia</name>
    <name type="synonym">Xanthomonas maltophilia</name>
    <dbReference type="NCBI Taxonomy" id="40324"/>
    <lineage>
        <taxon>Bacteria</taxon>
        <taxon>Pseudomonadati</taxon>
        <taxon>Pseudomonadota</taxon>
        <taxon>Gammaproteobacteria</taxon>
        <taxon>Lysobacterales</taxon>
        <taxon>Lysobacteraceae</taxon>
        <taxon>Stenotrophomonas</taxon>
        <taxon>Stenotrophomonas maltophilia group</taxon>
    </lineage>
</organism>
<dbReference type="CDD" id="cd06529">
    <property type="entry name" value="S24_LexA-like"/>
    <property type="match status" value="1"/>
</dbReference>
<reference evidence="2 3" key="1">
    <citation type="submission" date="2017-06" db="EMBL/GenBank/DDBJ databases">
        <authorList>
            <person name="Kim H.J."/>
            <person name="Triplett B.A."/>
        </authorList>
    </citation>
    <scope>NUCLEOTIDE SEQUENCE [LARGE SCALE GENOMIC DNA]</scope>
    <source>
        <strain evidence="2 3">13146</strain>
    </source>
</reference>
<comment type="caution">
    <text evidence="2">The sequence shown here is derived from an EMBL/GenBank/DDBJ whole genome shotgun (WGS) entry which is preliminary data.</text>
</comment>
<dbReference type="Gene3D" id="2.10.109.10">
    <property type="entry name" value="Umud Fragment, subunit A"/>
    <property type="match status" value="1"/>
</dbReference>
<dbReference type="PANTHER" id="PTHR33516:SF2">
    <property type="entry name" value="LEXA REPRESSOR-RELATED"/>
    <property type="match status" value="1"/>
</dbReference>
<dbReference type="NCBIfam" id="NF007621">
    <property type="entry name" value="PRK10276.1"/>
    <property type="match status" value="1"/>
</dbReference>
<dbReference type="EMBL" id="NIVS01000020">
    <property type="protein sequence ID" value="OWQ54021.1"/>
    <property type="molecule type" value="Genomic_DNA"/>
</dbReference>
<sequence length="160" mass="17425">MHSLPYPHTRALPVGPALIDGPAQFVPLAAARARLGFPSPADDFMDEAIDLHRLLVRNPAATFLYRADGWSMSGAGVSDGDILVVDRSVTPLAGDLVIAIWDGNQPSCKVLQLFENHMELHSANPEFPPIVLEQSTEVEVFAVVGVVRQIKRRSGHVRAR</sequence>
<proteinExistence type="predicted"/>
<accession>A0A246HN21</accession>
<gene>
    <name evidence="2" type="ORF">CEE60_10205</name>
</gene>
<evidence type="ECO:0000259" key="1">
    <source>
        <dbReference type="Pfam" id="PF00717"/>
    </source>
</evidence>
<dbReference type="PANTHER" id="PTHR33516">
    <property type="entry name" value="LEXA REPRESSOR"/>
    <property type="match status" value="1"/>
</dbReference>
<evidence type="ECO:0000313" key="2">
    <source>
        <dbReference type="EMBL" id="OWQ54021.1"/>
    </source>
</evidence>
<dbReference type="AlphaFoldDB" id="A0A246HN21"/>
<dbReference type="InterPro" id="IPR036286">
    <property type="entry name" value="LexA/Signal_pep-like_sf"/>
</dbReference>
<dbReference type="InterPro" id="IPR015927">
    <property type="entry name" value="Peptidase_S24_S26A/B/C"/>
</dbReference>